<dbReference type="EMBL" id="QXGL01000002">
    <property type="protein sequence ID" value="RSX53551.1"/>
    <property type="molecule type" value="Genomic_DNA"/>
</dbReference>
<dbReference type="InterPro" id="IPR029032">
    <property type="entry name" value="AhpD-like"/>
</dbReference>
<keyword evidence="2" id="KW-1185">Reference proteome</keyword>
<gene>
    <name evidence="1" type="ORF">D2E25_0874</name>
</gene>
<proteinExistence type="predicted"/>
<accession>A0A430FLD7</accession>
<comment type="caution">
    <text evidence="1">The sequence shown here is derived from an EMBL/GenBank/DDBJ whole genome shotgun (WGS) entry which is preliminary data.</text>
</comment>
<evidence type="ECO:0008006" key="3">
    <source>
        <dbReference type="Google" id="ProtNLM"/>
    </source>
</evidence>
<sequence length="206" mass="23160">MARIQPLGEAGLTEQQQRDISQLQADGHATNMMRTIARDHATFVVYYDWHVIWKRIVGFLGQRASIVYAHAISSVNDCQLCSLYFVADLRELGLDPHDFVPTDQEQALIDFARAYVKDPTSIPDTVFNQLRAYWNDDEIVALIGFAGQMKATNDFNSVIGTDLDGRLLPLQKDFAPQTWREALHTPQSSHVVLRVETQSAGADQAK</sequence>
<evidence type="ECO:0000313" key="2">
    <source>
        <dbReference type="Proteomes" id="UP000287533"/>
    </source>
</evidence>
<name>A0A430FLD7_9BIFI</name>
<evidence type="ECO:0000313" key="1">
    <source>
        <dbReference type="EMBL" id="RSX53551.1"/>
    </source>
</evidence>
<dbReference type="Proteomes" id="UP000287533">
    <property type="component" value="Unassembled WGS sequence"/>
</dbReference>
<protein>
    <recommendedName>
        <fullName evidence="3">Peroxidase</fullName>
    </recommendedName>
</protein>
<dbReference type="OrthoDB" id="3233491at2"/>
<dbReference type="RefSeq" id="WP_125980194.1">
    <property type="nucleotide sequence ID" value="NZ_QXGL01000002.1"/>
</dbReference>
<dbReference type="Gene3D" id="1.20.1290.10">
    <property type="entry name" value="AhpD-like"/>
    <property type="match status" value="1"/>
</dbReference>
<dbReference type="AlphaFoldDB" id="A0A430FLD7"/>
<reference evidence="1 2" key="1">
    <citation type="submission" date="2018-09" db="EMBL/GenBank/DDBJ databases">
        <title>Characterization of the phylogenetic diversity of five novel species belonging to the genus Bifidobacterium.</title>
        <authorList>
            <person name="Lugli G.A."/>
            <person name="Duranti S."/>
            <person name="Milani C."/>
        </authorList>
    </citation>
    <scope>NUCLEOTIDE SEQUENCE [LARGE SCALE GENOMIC DNA]</scope>
    <source>
        <strain evidence="1 2">2034B</strain>
    </source>
</reference>
<dbReference type="SUPFAM" id="SSF69118">
    <property type="entry name" value="AhpD-like"/>
    <property type="match status" value="1"/>
</dbReference>
<organism evidence="1 2">
    <name type="scientific">Bifidobacterium goeldii</name>
    <dbReference type="NCBI Taxonomy" id="2306975"/>
    <lineage>
        <taxon>Bacteria</taxon>
        <taxon>Bacillati</taxon>
        <taxon>Actinomycetota</taxon>
        <taxon>Actinomycetes</taxon>
        <taxon>Bifidobacteriales</taxon>
        <taxon>Bifidobacteriaceae</taxon>
        <taxon>Bifidobacterium</taxon>
    </lineage>
</organism>